<accession>A0A557SXZ9</accession>
<keyword evidence="2" id="KW-1185">Reference proteome</keyword>
<dbReference type="AlphaFoldDB" id="A0A557SXZ9"/>
<gene>
    <name evidence="1" type="ORF">NARC_30178</name>
</gene>
<comment type="caution">
    <text evidence="1">The sequence shown here is derived from an EMBL/GenBank/DDBJ whole genome shotgun (WGS) entry which is preliminary data.</text>
</comment>
<protein>
    <submittedName>
        <fullName evidence="1">Uncharacterized protein</fullName>
    </submittedName>
</protein>
<proteinExistence type="predicted"/>
<sequence length="57" mass="6348">MEIISIICPFIIFAKKSSLVSEASQVLRSNIQIECIMVTISLPINTCHELDSESTNH</sequence>
<dbReference type="Proteomes" id="UP000315289">
    <property type="component" value="Unassembled WGS sequence"/>
</dbReference>
<organism evidence="1 2">
    <name type="scientific">Candidatus Nitrosocosmicus arcticus</name>
    <dbReference type="NCBI Taxonomy" id="2035267"/>
    <lineage>
        <taxon>Archaea</taxon>
        <taxon>Nitrososphaerota</taxon>
        <taxon>Nitrososphaeria</taxon>
        <taxon>Nitrososphaerales</taxon>
        <taxon>Nitrososphaeraceae</taxon>
        <taxon>Candidatus Nitrosocosmicus</taxon>
    </lineage>
</organism>
<name>A0A557SXZ9_9ARCH</name>
<evidence type="ECO:0000313" key="1">
    <source>
        <dbReference type="EMBL" id="TVP41463.1"/>
    </source>
</evidence>
<dbReference type="EMBL" id="VOAH01000003">
    <property type="protein sequence ID" value="TVP41463.1"/>
    <property type="molecule type" value="Genomic_DNA"/>
</dbReference>
<reference evidence="1 2" key="1">
    <citation type="journal article" date="2019" name="Front. Microbiol.">
        <title>Ammonia Oxidation by the Arctic Terrestrial Thaumarchaeote Candidatus Nitrosocosmicus arcticus Is Stimulated by Increasing Temperatures.</title>
        <authorList>
            <person name="Alves R.J.E."/>
            <person name="Kerou M."/>
            <person name="Zappe A."/>
            <person name="Bittner R."/>
            <person name="Abby S.S."/>
            <person name="Schmidt H.A."/>
            <person name="Pfeifer K."/>
            <person name="Schleper C."/>
        </authorList>
    </citation>
    <scope>NUCLEOTIDE SEQUENCE [LARGE SCALE GENOMIC DNA]</scope>
    <source>
        <strain evidence="1 2">Kfb</strain>
    </source>
</reference>
<evidence type="ECO:0000313" key="2">
    <source>
        <dbReference type="Proteomes" id="UP000315289"/>
    </source>
</evidence>